<feature type="binding site" description="covalent" evidence="21">
    <location>
        <position position="125"/>
    </location>
    <ligand>
        <name>heme c</name>
        <dbReference type="ChEBI" id="CHEBI:61717"/>
        <label>1</label>
    </ligand>
</feature>
<dbReference type="InterPro" id="IPR032858">
    <property type="entry name" value="CcoP_N"/>
</dbReference>
<reference evidence="24 25" key="1">
    <citation type="submission" date="2018-07" db="EMBL/GenBank/DDBJ databases">
        <title>Genomic Encyclopedia of Type Strains, Phase III (KMG-III): the genomes of soil and plant-associated and newly described type strains.</title>
        <authorList>
            <person name="Whitman W."/>
        </authorList>
    </citation>
    <scope>NUCLEOTIDE SEQUENCE [LARGE SCALE GENOMIC DNA]</scope>
    <source>
        <strain evidence="24 25">CECT 8488</strain>
    </source>
</reference>
<dbReference type="Pfam" id="PF14715">
    <property type="entry name" value="FixP_N"/>
    <property type="match status" value="1"/>
</dbReference>
<evidence type="ECO:0000256" key="3">
    <source>
        <dbReference type="ARBA" id="ARBA00006113"/>
    </source>
</evidence>
<evidence type="ECO:0000256" key="2">
    <source>
        <dbReference type="ARBA" id="ARBA00004673"/>
    </source>
</evidence>
<evidence type="ECO:0000256" key="1">
    <source>
        <dbReference type="ARBA" id="ARBA00004533"/>
    </source>
</evidence>
<comment type="subcellular location">
    <subcellularLocation>
        <location evidence="1 19">Cell inner membrane</location>
    </subcellularLocation>
</comment>
<keyword evidence="10 19" id="KW-0479">Metal-binding</keyword>
<dbReference type="GO" id="GO:0005886">
    <property type="term" value="C:plasma membrane"/>
    <property type="evidence" value="ECO:0007669"/>
    <property type="project" value="UniProtKB-SubCell"/>
</dbReference>
<dbReference type="EMBL" id="QRDW01000004">
    <property type="protein sequence ID" value="RED51014.1"/>
    <property type="molecule type" value="Genomic_DNA"/>
</dbReference>
<dbReference type="OrthoDB" id="9811281at2"/>
<dbReference type="Pfam" id="PF13442">
    <property type="entry name" value="Cytochrome_CBB3"/>
    <property type="match status" value="1"/>
</dbReference>
<dbReference type="PROSITE" id="PS51007">
    <property type="entry name" value="CYTC"/>
    <property type="match status" value="2"/>
</dbReference>
<feature type="binding site" description="covalent" evidence="21">
    <location>
        <position position="122"/>
    </location>
    <ligand>
        <name>heme c</name>
        <dbReference type="ChEBI" id="CHEBI:61717"/>
        <label>1</label>
    </ligand>
</feature>
<dbReference type="GO" id="GO:0016491">
    <property type="term" value="F:oxidoreductase activity"/>
    <property type="evidence" value="ECO:0007669"/>
    <property type="project" value="UniProtKB-KW"/>
</dbReference>
<dbReference type="Pfam" id="PF00034">
    <property type="entry name" value="Cytochrom_C"/>
    <property type="match status" value="1"/>
</dbReference>
<feature type="domain" description="Cytochrome c" evidence="23">
    <location>
        <begin position="109"/>
        <end position="199"/>
    </location>
</feature>
<evidence type="ECO:0000256" key="17">
    <source>
        <dbReference type="ARBA" id="ARBA00023065"/>
    </source>
</evidence>
<comment type="caution">
    <text evidence="24">The sequence shown here is derived from an EMBL/GenBank/DDBJ whole genome shotgun (WGS) entry which is preliminary data.</text>
</comment>
<comment type="cofactor">
    <cofactor evidence="19 21">
        <name>heme c</name>
        <dbReference type="ChEBI" id="CHEBI:61717"/>
    </cofactor>
    <text evidence="19 21">Binds 2 heme C groups per subunit.</text>
</comment>
<keyword evidence="11" id="KW-0677">Repeat</keyword>
<comment type="subunit">
    <text evidence="19">Component of the cbb3-type cytochrome c oxidase.</text>
</comment>
<dbReference type="RefSeq" id="WP_115936793.1">
    <property type="nucleotide sequence ID" value="NZ_QRDW01000004.1"/>
</dbReference>
<dbReference type="PRINTS" id="PR00605">
    <property type="entry name" value="CYTCHROMECIC"/>
</dbReference>
<keyword evidence="14 22" id="KW-1133">Transmembrane helix</keyword>
<keyword evidence="12 19" id="KW-0375">Hydrogen ion transport</keyword>
<keyword evidence="25" id="KW-1185">Reference proteome</keyword>
<keyword evidence="5 19" id="KW-1003">Cell membrane</keyword>
<feature type="binding site" description="covalent" evidence="21">
    <location>
        <position position="222"/>
    </location>
    <ligand>
        <name>heme c</name>
        <dbReference type="ChEBI" id="CHEBI:61717"/>
        <label>2</label>
    </ligand>
</feature>
<gene>
    <name evidence="24" type="ORF">DFP90_104290</name>
</gene>
<dbReference type="UniPathway" id="UPA00705"/>
<evidence type="ECO:0000256" key="9">
    <source>
        <dbReference type="ARBA" id="ARBA00022692"/>
    </source>
</evidence>
<evidence type="ECO:0000256" key="19">
    <source>
        <dbReference type="PIRNR" id="PIRNR000006"/>
    </source>
</evidence>
<name>A0A3D9HNE4_9PROT</name>
<comment type="function">
    <text evidence="19">C-type cytochrome. Part of the cbb3-type cytochrome c oxidase complex.</text>
</comment>
<dbReference type="PANTHER" id="PTHR33751">
    <property type="entry name" value="CBB3-TYPE CYTOCHROME C OXIDASE SUBUNIT FIXP"/>
    <property type="match status" value="1"/>
</dbReference>
<dbReference type="Gene3D" id="6.10.280.130">
    <property type="match status" value="1"/>
</dbReference>
<evidence type="ECO:0000256" key="10">
    <source>
        <dbReference type="ARBA" id="ARBA00022723"/>
    </source>
</evidence>
<evidence type="ECO:0000256" key="5">
    <source>
        <dbReference type="ARBA" id="ARBA00022475"/>
    </source>
</evidence>
<evidence type="ECO:0000256" key="18">
    <source>
        <dbReference type="ARBA" id="ARBA00023136"/>
    </source>
</evidence>
<evidence type="ECO:0000256" key="15">
    <source>
        <dbReference type="ARBA" id="ARBA00023002"/>
    </source>
</evidence>
<keyword evidence="7 19" id="KW-0349">Heme</keyword>
<evidence type="ECO:0000256" key="22">
    <source>
        <dbReference type="SAM" id="Phobius"/>
    </source>
</evidence>
<evidence type="ECO:0000256" key="6">
    <source>
        <dbReference type="ARBA" id="ARBA00022519"/>
    </source>
</evidence>
<feature type="domain" description="Cytochrome c" evidence="23">
    <location>
        <begin position="206"/>
        <end position="288"/>
    </location>
</feature>
<dbReference type="Proteomes" id="UP000256845">
    <property type="component" value="Unassembled WGS sequence"/>
</dbReference>
<feature type="binding site" description="axial binding residue" evidence="20">
    <location>
        <position position="174"/>
    </location>
    <ligand>
        <name>heme c</name>
        <dbReference type="ChEBI" id="CHEBI:61717"/>
        <label>2</label>
    </ligand>
    <ligandPart>
        <name>Fe</name>
        <dbReference type="ChEBI" id="CHEBI:18248"/>
    </ligandPart>
</feature>
<dbReference type="InterPro" id="IPR050597">
    <property type="entry name" value="Cytochrome_c_Oxidase_Subunit"/>
</dbReference>
<dbReference type="PANTHER" id="PTHR33751:SF1">
    <property type="entry name" value="CBB3-TYPE CYTOCHROME C OXIDASE SUBUNIT FIXP"/>
    <property type="match status" value="1"/>
</dbReference>
<evidence type="ECO:0000256" key="11">
    <source>
        <dbReference type="ARBA" id="ARBA00022737"/>
    </source>
</evidence>
<dbReference type="Gene3D" id="1.10.760.10">
    <property type="entry name" value="Cytochrome c-like domain"/>
    <property type="match status" value="2"/>
</dbReference>
<dbReference type="GO" id="GO:0006119">
    <property type="term" value="P:oxidative phosphorylation"/>
    <property type="evidence" value="ECO:0007669"/>
    <property type="project" value="UniProtKB-UniPathway"/>
</dbReference>
<evidence type="ECO:0000313" key="25">
    <source>
        <dbReference type="Proteomes" id="UP000256845"/>
    </source>
</evidence>
<feature type="binding site" description="covalent" evidence="21">
    <location>
        <position position="219"/>
    </location>
    <ligand>
        <name>heme c</name>
        <dbReference type="ChEBI" id="CHEBI:61717"/>
        <label>2</label>
    </ligand>
</feature>
<organism evidence="24 25">
    <name type="scientific">Aestuariispira insulae</name>
    <dbReference type="NCBI Taxonomy" id="1461337"/>
    <lineage>
        <taxon>Bacteria</taxon>
        <taxon>Pseudomonadati</taxon>
        <taxon>Pseudomonadota</taxon>
        <taxon>Alphaproteobacteria</taxon>
        <taxon>Rhodospirillales</taxon>
        <taxon>Kiloniellaceae</taxon>
        <taxon>Aestuariispira</taxon>
    </lineage>
</organism>
<keyword evidence="15 19" id="KW-0560">Oxidoreductase</keyword>
<feature type="binding site" description="axial binding residue" evidence="20">
    <location>
        <position position="223"/>
    </location>
    <ligand>
        <name>heme c</name>
        <dbReference type="ChEBI" id="CHEBI:61717"/>
        <label>2</label>
    </ligand>
    <ligandPart>
        <name>Fe</name>
        <dbReference type="ChEBI" id="CHEBI:18248"/>
    </ligandPart>
</feature>
<dbReference type="GO" id="GO:0005506">
    <property type="term" value="F:iron ion binding"/>
    <property type="evidence" value="ECO:0007669"/>
    <property type="project" value="InterPro"/>
</dbReference>
<keyword evidence="8 19" id="KW-0679">Respiratory chain</keyword>
<accession>A0A3D9HNE4</accession>
<comment type="pathway">
    <text evidence="2 19">Energy metabolism; oxidative phosphorylation.</text>
</comment>
<keyword evidence="13 19" id="KW-0249">Electron transport</keyword>
<evidence type="ECO:0000256" key="8">
    <source>
        <dbReference type="ARBA" id="ARBA00022660"/>
    </source>
</evidence>
<evidence type="ECO:0000313" key="24">
    <source>
        <dbReference type="EMBL" id="RED51014.1"/>
    </source>
</evidence>
<proteinExistence type="inferred from homology"/>
<evidence type="ECO:0000256" key="16">
    <source>
        <dbReference type="ARBA" id="ARBA00023004"/>
    </source>
</evidence>
<keyword evidence="9 22" id="KW-0812">Transmembrane</keyword>
<keyword evidence="6 19" id="KW-0997">Cell inner membrane</keyword>
<dbReference type="AlphaFoldDB" id="A0A3D9HNE4"/>
<evidence type="ECO:0000256" key="7">
    <source>
        <dbReference type="ARBA" id="ARBA00022617"/>
    </source>
</evidence>
<dbReference type="InterPro" id="IPR036909">
    <property type="entry name" value="Cyt_c-like_dom_sf"/>
</dbReference>
<evidence type="ECO:0000256" key="21">
    <source>
        <dbReference type="PIRSR" id="PIRSR000006-2"/>
    </source>
</evidence>
<evidence type="ECO:0000256" key="4">
    <source>
        <dbReference type="ARBA" id="ARBA00022448"/>
    </source>
</evidence>
<dbReference type="InterPro" id="IPR004678">
    <property type="entry name" value="Cyt_c_oxidase_cbb3_su3"/>
</dbReference>
<dbReference type="InterPro" id="IPR038414">
    <property type="entry name" value="CcoP_N_sf"/>
</dbReference>
<feature type="transmembrane region" description="Helical" evidence="22">
    <location>
        <begin position="33"/>
        <end position="52"/>
    </location>
</feature>
<dbReference type="InterPro" id="IPR008168">
    <property type="entry name" value="Cyt_C_IC"/>
</dbReference>
<evidence type="ECO:0000256" key="14">
    <source>
        <dbReference type="ARBA" id="ARBA00022989"/>
    </source>
</evidence>
<dbReference type="GO" id="GO:1902600">
    <property type="term" value="P:proton transmembrane transport"/>
    <property type="evidence" value="ECO:0007669"/>
    <property type="project" value="UniProtKB-KW"/>
</dbReference>
<dbReference type="InterPro" id="IPR009056">
    <property type="entry name" value="Cyt_c-like_dom"/>
</dbReference>
<dbReference type="SUPFAM" id="SSF46626">
    <property type="entry name" value="Cytochrome c"/>
    <property type="match status" value="2"/>
</dbReference>
<evidence type="ECO:0000256" key="12">
    <source>
        <dbReference type="ARBA" id="ARBA00022781"/>
    </source>
</evidence>
<keyword evidence="18 19" id="KW-0472">Membrane</keyword>
<dbReference type="NCBIfam" id="TIGR00782">
    <property type="entry name" value="ccoP"/>
    <property type="match status" value="1"/>
</dbReference>
<sequence>MAEDKKIDPIAGVETTGHSWDGIQELDNPMPRWWLWVFYATIAFSVVYMVMYPSVPLGKTYFKGTENYEQRVDVANDIAAAKAANSEILGKIAAADLETILADKDLRDFSRAGGKAVFLDNCAGCHGSGATGGPGYPNLADDDWIWGGDLAAINETINHGIRWDLDDDTRLSEMPNFGADEILESSDINNVSEYVLSLSGQEHDATAATNGAVVFEEQCVACHGEGGVGDQGVGAPALADAIWLHGDGSKEFLTKQLTNARHGQMPAWDDRLDETTIKMLTIYVHTLGGGQ</sequence>
<feature type="binding site" description="axial binding residue" evidence="20">
    <location>
        <position position="126"/>
    </location>
    <ligand>
        <name>heme c</name>
        <dbReference type="ChEBI" id="CHEBI:61717"/>
        <label>1</label>
    </ligand>
    <ligandPart>
        <name>Fe</name>
        <dbReference type="ChEBI" id="CHEBI:18248"/>
    </ligandPart>
</feature>
<feature type="binding site" description="axial binding residue" evidence="20">
    <location>
        <position position="265"/>
    </location>
    <ligand>
        <name>heme c</name>
        <dbReference type="ChEBI" id="CHEBI:61717"/>
        <label>1</label>
    </ligand>
    <ligandPart>
        <name>Fe</name>
        <dbReference type="ChEBI" id="CHEBI:18248"/>
    </ligandPart>
</feature>
<protein>
    <recommendedName>
        <fullName evidence="19">Cbb3-type cytochrome c oxidase subunit</fullName>
    </recommendedName>
</protein>
<dbReference type="GO" id="GO:0009055">
    <property type="term" value="F:electron transfer activity"/>
    <property type="evidence" value="ECO:0007669"/>
    <property type="project" value="InterPro"/>
</dbReference>
<keyword evidence="4 19" id="KW-0813">Transport</keyword>
<evidence type="ECO:0000256" key="13">
    <source>
        <dbReference type="ARBA" id="ARBA00022982"/>
    </source>
</evidence>
<evidence type="ECO:0000259" key="23">
    <source>
        <dbReference type="PROSITE" id="PS51007"/>
    </source>
</evidence>
<dbReference type="PIRSF" id="PIRSF000006">
    <property type="entry name" value="Cbb3-Cox_fixP"/>
    <property type="match status" value="1"/>
</dbReference>
<keyword evidence="17 19" id="KW-0406">Ion transport</keyword>
<evidence type="ECO:0000256" key="20">
    <source>
        <dbReference type="PIRSR" id="PIRSR000006-1"/>
    </source>
</evidence>
<dbReference type="GO" id="GO:0020037">
    <property type="term" value="F:heme binding"/>
    <property type="evidence" value="ECO:0007669"/>
    <property type="project" value="InterPro"/>
</dbReference>
<keyword evidence="16 19" id="KW-0408">Iron</keyword>
<comment type="similarity">
    <text evidence="3 19">Belongs to the CcoP / FixP family.</text>
</comment>